<dbReference type="GO" id="GO:0004222">
    <property type="term" value="F:metalloendopeptidase activity"/>
    <property type="evidence" value="ECO:0007669"/>
    <property type="project" value="InterPro"/>
</dbReference>
<dbReference type="Pfam" id="PF01435">
    <property type="entry name" value="Peptidase_M48"/>
    <property type="match status" value="1"/>
</dbReference>
<dbReference type="Gene3D" id="1.25.40.10">
    <property type="entry name" value="Tetratricopeptide repeat domain"/>
    <property type="match status" value="1"/>
</dbReference>
<evidence type="ECO:0000256" key="7">
    <source>
        <dbReference type="PROSITE-ProRule" id="PRU00339"/>
    </source>
</evidence>
<evidence type="ECO:0000256" key="8">
    <source>
        <dbReference type="SAM" id="SignalP"/>
    </source>
</evidence>
<evidence type="ECO:0000256" key="1">
    <source>
        <dbReference type="ARBA" id="ARBA00001947"/>
    </source>
</evidence>
<proteinExistence type="predicted"/>
<dbReference type="AlphaFoldDB" id="A0AAU7F6L0"/>
<dbReference type="Pfam" id="PF14559">
    <property type="entry name" value="TPR_19"/>
    <property type="match status" value="1"/>
</dbReference>
<dbReference type="PANTHER" id="PTHR22726:SF1">
    <property type="entry name" value="METALLOENDOPEPTIDASE OMA1, MITOCHONDRIAL"/>
    <property type="match status" value="1"/>
</dbReference>
<keyword evidence="4 10" id="KW-0378">Hydrolase</keyword>
<dbReference type="Gene3D" id="3.30.2010.10">
    <property type="entry name" value="Metalloproteases ('zincins'), catalytic domain"/>
    <property type="match status" value="1"/>
</dbReference>
<keyword evidence="5" id="KW-0862">Zinc</keyword>
<feature type="signal peptide" evidence="8">
    <location>
        <begin position="1"/>
        <end position="21"/>
    </location>
</feature>
<dbReference type="GO" id="GO:0046872">
    <property type="term" value="F:metal ion binding"/>
    <property type="evidence" value="ECO:0007669"/>
    <property type="project" value="UniProtKB-KW"/>
</dbReference>
<accession>A0AAU7F6L0</accession>
<feature type="domain" description="Peptidase M48" evidence="9">
    <location>
        <begin position="68"/>
        <end position="252"/>
    </location>
</feature>
<dbReference type="GO" id="GO:0016020">
    <property type="term" value="C:membrane"/>
    <property type="evidence" value="ECO:0007669"/>
    <property type="project" value="TreeGrafter"/>
</dbReference>
<dbReference type="EMBL" id="CP157355">
    <property type="protein sequence ID" value="XBL99750.1"/>
    <property type="molecule type" value="Genomic_DNA"/>
</dbReference>
<reference evidence="10" key="1">
    <citation type="submission" date="2024-05" db="EMBL/GenBank/DDBJ databases">
        <authorList>
            <person name="Yang L."/>
            <person name="Pan L."/>
        </authorList>
    </citation>
    <scope>NUCLEOTIDE SEQUENCE</scope>
    <source>
        <strain evidence="10">FCG-7</strain>
    </source>
</reference>
<sequence>MKRTIMAAALALALAMPVAYAEKLPDLGDVSQQGLSKQQEREIGESAMRHIRRSGDLVEDPEILTFLATMGNRLTEAAEVIEPQFTFFPMLNASVNAFAIPGGFVGVHTGLIVQARHESEVASVLAHEIAHVMQNHIARLMEGMKGSPWLSLAGIAAALVASSLGRGDAAAAAISATMGVSVQRQLDFTYSFEQEADRIGMQTLQKSGYDPAAMATFFERLQTHNRLVENNAPEFLRTHPVTMKRIADAQSRLGQTGYRQVPDSAEFLFVREKCRTLQMGGREAIGYYQKTLAEKRYADEAAQRYGLALAYFQNRDYDQAWQALQQARAVFASGKKSHPALEYLAGNIRLAQGEHAAAVKILSEANLRYPASRALLYGLIDAQIAAGMYTQARSELDDALAIYASDAQLYQRAAKLYARQGKLMQQYQMQGEYYLRLKEYTSALEQFNLALRQPQPDFYLQSGIEARIREIEAIAPEIKP</sequence>
<dbReference type="InterPro" id="IPR019734">
    <property type="entry name" value="TPR_rpt"/>
</dbReference>
<keyword evidence="7" id="KW-0802">TPR repeat</keyword>
<keyword evidence="2" id="KW-0645">Protease</keyword>
<dbReference type="InterPro" id="IPR011990">
    <property type="entry name" value="TPR-like_helical_dom_sf"/>
</dbReference>
<comment type="cofactor">
    <cofactor evidence="1">
        <name>Zn(2+)</name>
        <dbReference type="ChEBI" id="CHEBI:29105"/>
    </cofactor>
</comment>
<evidence type="ECO:0000259" key="9">
    <source>
        <dbReference type="Pfam" id="PF01435"/>
    </source>
</evidence>
<keyword evidence="8" id="KW-0732">Signal</keyword>
<dbReference type="EC" id="3.4.24.-" evidence="10"/>
<dbReference type="GO" id="GO:0051603">
    <property type="term" value="P:proteolysis involved in protein catabolic process"/>
    <property type="evidence" value="ECO:0007669"/>
    <property type="project" value="TreeGrafter"/>
</dbReference>
<dbReference type="PROSITE" id="PS50005">
    <property type="entry name" value="TPR"/>
    <property type="match status" value="1"/>
</dbReference>
<keyword evidence="3" id="KW-0479">Metal-binding</keyword>
<organism evidence="10">
    <name type="scientific">Chitinibacter mangrovi</name>
    <dbReference type="NCBI Taxonomy" id="3153927"/>
    <lineage>
        <taxon>Bacteria</taxon>
        <taxon>Pseudomonadati</taxon>
        <taxon>Pseudomonadota</taxon>
        <taxon>Betaproteobacteria</taxon>
        <taxon>Neisseriales</taxon>
        <taxon>Chitinibacteraceae</taxon>
        <taxon>Chitinibacter</taxon>
    </lineage>
</organism>
<evidence type="ECO:0000256" key="6">
    <source>
        <dbReference type="ARBA" id="ARBA00023049"/>
    </source>
</evidence>
<evidence type="ECO:0000256" key="3">
    <source>
        <dbReference type="ARBA" id="ARBA00022723"/>
    </source>
</evidence>
<dbReference type="InterPro" id="IPR051156">
    <property type="entry name" value="Mito/Outer_Membr_Metalloprot"/>
</dbReference>
<dbReference type="KEGG" id="cmav:ABHF33_11830"/>
<protein>
    <submittedName>
        <fullName evidence="10">M48 family metalloprotease</fullName>
        <ecNumber evidence="10">3.4.24.-</ecNumber>
    </submittedName>
</protein>
<evidence type="ECO:0000256" key="5">
    <source>
        <dbReference type="ARBA" id="ARBA00022833"/>
    </source>
</evidence>
<evidence type="ECO:0000313" key="10">
    <source>
        <dbReference type="EMBL" id="XBL99750.1"/>
    </source>
</evidence>
<feature type="repeat" description="TPR" evidence="7">
    <location>
        <begin position="424"/>
        <end position="457"/>
    </location>
</feature>
<name>A0AAU7F6L0_9NEIS</name>
<dbReference type="RefSeq" id="WP_348944154.1">
    <property type="nucleotide sequence ID" value="NZ_CP157355.1"/>
</dbReference>
<feature type="chain" id="PRO_5043515231" evidence="8">
    <location>
        <begin position="22"/>
        <end position="480"/>
    </location>
</feature>
<dbReference type="SUPFAM" id="SSF48452">
    <property type="entry name" value="TPR-like"/>
    <property type="match status" value="1"/>
</dbReference>
<keyword evidence="6 10" id="KW-0482">Metalloprotease</keyword>
<evidence type="ECO:0000256" key="2">
    <source>
        <dbReference type="ARBA" id="ARBA00022670"/>
    </source>
</evidence>
<dbReference type="InterPro" id="IPR001915">
    <property type="entry name" value="Peptidase_M48"/>
</dbReference>
<dbReference type="PANTHER" id="PTHR22726">
    <property type="entry name" value="METALLOENDOPEPTIDASE OMA1"/>
    <property type="match status" value="1"/>
</dbReference>
<gene>
    <name evidence="10" type="ORF">ABHF33_11830</name>
</gene>
<evidence type="ECO:0000256" key="4">
    <source>
        <dbReference type="ARBA" id="ARBA00022801"/>
    </source>
</evidence>